<dbReference type="GO" id="GO:0001080">
    <property type="term" value="P:nitrogen catabolite activation of transcription from RNA polymerase II promoter"/>
    <property type="evidence" value="ECO:0007669"/>
    <property type="project" value="TreeGrafter"/>
</dbReference>
<keyword evidence="3" id="KW-0472">Membrane</keyword>
<feature type="compositionally biased region" description="Basic and acidic residues" evidence="2">
    <location>
        <begin position="158"/>
        <end position="171"/>
    </location>
</feature>
<reference evidence="5 6" key="1">
    <citation type="submission" date="2020-05" db="EMBL/GenBank/DDBJ databases">
        <title>Identification and distribution of gene clusters putatively required for synthesis of sphingolipid metabolism inhibitors in phylogenetically diverse species of the filamentous fungus Fusarium.</title>
        <authorList>
            <person name="Kim H.-S."/>
            <person name="Busman M."/>
            <person name="Brown D.W."/>
            <person name="Divon H."/>
            <person name="Uhlig S."/>
            <person name="Proctor R.H."/>
        </authorList>
    </citation>
    <scope>NUCLEOTIDE SEQUENCE [LARGE SCALE GENOMIC DNA]</scope>
    <source>
        <strain evidence="5 6">NRRL 66333</strain>
    </source>
</reference>
<protein>
    <submittedName>
        <fullName evidence="5">Transcriptional regulatory</fullName>
    </submittedName>
</protein>
<dbReference type="Pfam" id="PF20684">
    <property type="entry name" value="Fung_rhodopsin"/>
    <property type="match status" value="1"/>
</dbReference>
<evidence type="ECO:0000256" key="2">
    <source>
        <dbReference type="SAM" id="MobiDB-lite"/>
    </source>
</evidence>
<dbReference type="GeneID" id="59311150"/>
<dbReference type="RefSeq" id="XP_036543340.1">
    <property type="nucleotide sequence ID" value="XM_036676432.1"/>
</dbReference>
<dbReference type="SMART" id="SM00906">
    <property type="entry name" value="Fungal_trans"/>
    <property type="match status" value="1"/>
</dbReference>
<evidence type="ECO:0000313" key="6">
    <source>
        <dbReference type="Proteomes" id="UP000547976"/>
    </source>
</evidence>
<dbReference type="Proteomes" id="UP000547976">
    <property type="component" value="Unassembled WGS sequence"/>
</dbReference>
<feature type="transmembrane region" description="Helical" evidence="3">
    <location>
        <begin position="26"/>
        <end position="48"/>
    </location>
</feature>
<dbReference type="OrthoDB" id="3034343at2759"/>
<dbReference type="InterPro" id="IPR050797">
    <property type="entry name" value="Carb_Metab_Trans_Reg"/>
</dbReference>
<dbReference type="AlphaFoldDB" id="A0A8H5QCV3"/>
<keyword evidence="1" id="KW-0539">Nucleus</keyword>
<dbReference type="InterPro" id="IPR007219">
    <property type="entry name" value="XnlR_reg_dom"/>
</dbReference>
<evidence type="ECO:0000313" key="5">
    <source>
        <dbReference type="EMBL" id="KAF5612942.1"/>
    </source>
</evidence>
<keyword evidence="3" id="KW-0812">Transmembrane</keyword>
<dbReference type="Pfam" id="PF04082">
    <property type="entry name" value="Fungal_trans"/>
    <property type="match status" value="1"/>
</dbReference>
<dbReference type="GO" id="GO:0003677">
    <property type="term" value="F:DNA binding"/>
    <property type="evidence" value="ECO:0007669"/>
    <property type="project" value="InterPro"/>
</dbReference>
<dbReference type="GO" id="GO:0005634">
    <property type="term" value="C:nucleus"/>
    <property type="evidence" value="ECO:0007669"/>
    <property type="project" value="TreeGrafter"/>
</dbReference>
<dbReference type="EMBL" id="JAAOAV010000005">
    <property type="protein sequence ID" value="KAF5612942.1"/>
    <property type="molecule type" value="Genomic_DNA"/>
</dbReference>
<dbReference type="InterPro" id="IPR049326">
    <property type="entry name" value="Rhodopsin_dom_fungi"/>
</dbReference>
<feature type="compositionally biased region" description="Polar residues" evidence="2">
    <location>
        <begin position="292"/>
        <end position="333"/>
    </location>
</feature>
<evidence type="ECO:0000259" key="4">
    <source>
        <dbReference type="SMART" id="SM00906"/>
    </source>
</evidence>
<dbReference type="GO" id="GO:0008270">
    <property type="term" value="F:zinc ion binding"/>
    <property type="evidence" value="ECO:0007669"/>
    <property type="project" value="InterPro"/>
</dbReference>
<dbReference type="PANTHER" id="PTHR31668:SF10">
    <property type="entry name" value="ZN(II)2CYS6 TRANSCRIPTION FACTOR (EUROFUNG)"/>
    <property type="match status" value="1"/>
</dbReference>
<feature type="region of interest" description="Disordered" evidence="2">
    <location>
        <begin position="121"/>
        <end position="171"/>
    </location>
</feature>
<gene>
    <name evidence="5" type="ORF">FSUBG_1172</name>
</gene>
<sequence>MCTDLFLFVQPIPVMWRLHLPVVKRLGLIAMLSLGLLVCVTSIIRIVFVTRIGPDTTYEFAEPMIWSEVELASLVASSTIPCLRQVIQKVPWLSHALGLSSGRRSSNNYYGWSDSKKTGGSIPLKSYNQNHKDGYLPSKSKGNSAHGLTSHAIGGAHTKNDNTEEILPHKTDSNGSILVTHEMTRDFESHSPSATPSIAHVDDYEIGDNNGTLKDDRAIDSPIFGRPVFHAENASPAASPRHLLAAVSCAGHTARIASFPRSLAQVLKLLGVGDKQGCRQLEIPPVPVVESALTSAPNHSSRNNTSHENQASSVSPTVPRSTEWVQQNPQSEESPLALGSNDEQPHNLHIVGPAVTSDNQVLSDYLSSIPSASRGSRIIRPAIGNRSRPVLFTAVQKRPVGLDSNLSFAEERLQLIEKILEPFTSDLVDVYFHKANSCFPLLDEGHFRKQYRENKSVISPALLSGLYAHSITFWNSSPILSRHRRPDGRFIWNLATEAAYSQIHRSPGISTIEALILNIGGREVTALIGNGVLLASSVAMAHSLGLNHSPISWEIPQSEKNLRMKIWWALLIHDKWLSLSHGTPPLISSTLNDVPQPLVETLCGEGSSSEQALNASVYIALIGLTEVLDLHLRHVHQFSLSDESTDTTHLELALNNWIETLSDEIRRVVIRGNNLKIPGAANLRLSYLTVRLLLQRIELEAEKRVRDTGDSRLLNRYMQARRTSEDILILTQELQPEHLADCWLPSSAFAFSTTVSFLLRCALETENSTAGLVQSSSLKIASDLLSALREHKEKHAWDLGDICLAQHVDVVEKLRAMTPPEDPSAEEVLDFSSFAMAEASYLDQLFPSLWDPLQNVW</sequence>
<feature type="region of interest" description="Disordered" evidence="2">
    <location>
        <begin position="292"/>
        <end position="350"/>
    </location>
</feature>
<dbReference type="PANTHER" id="PTHR31668">
    <property type="entry name" value="GLUCOSE TRANSPORT TRANSCRIPTION REGULATOR RGT1-RELATED-RELATED"/>
    <property type="match status" value="1"/>
</dbReference>
<accession>A0A8H5QCV3</accession>
<organism evidence="5 6">
    <name type="scientific">Gibberella subglutinans</name>
    <name type="common">Fusarium subglutinans</name>
    <dbReference type="NCBI Taxonomy" id="42677"/>
    <lineage>
        <taxon>Eukaryota</taxon>
        <taxon>Fungi</taxon>
        <taxon>Dikarya</taxon>
        <taxon>Ascomycota</taxon>
        <taxon>Pezizomycotina</taxon>
        <taxon>Sordariomycetes</taxon>
        <taxon>Hypocreomycetidae</taxon>
        <taxon>Hypocreales</taxon>
        <taxon>Nectriaceae</taxon>
        <taxon>Fusarium</taxon>
        <taxon>Fusarium fujikuroi species complex</taxon>
    </lineage>
</organism>
<dbReference type="GO" id="GO:0006351">
    <property type="term" value="P:DNA-templated transcription"/>
    <property type="evidence" value="ECO:0007669"/>
    <property type="project" value="InterPro"/>
</dbReference>
<feature type="domain" description="Xylanolytic transcriptional activator regulatory" evidence="4">
    <location>
        <begin position="530"/>
        <end position="605"/>
    </location>
</feature>
<keyword evidence="6" id="KW-1185">Reference proteome</keyword>
<evidence type="ECO:0000256" key="3">
    <source>
        <dbReference type="SAM" id="Phobius"/>
    </source>
</evidence>
<evidence type="ECO:0000256" key="1">
    <source>
        <dbReference type="ARBA" id="ARBA00023242"/>
    </source>
</evidence>
<comment type="caution">
    <text evidence="5">The sequence shown here is derived from an EMBL/GenBank/DDBJ whole genome shotgun (WGS) entry which is preliminary data.</text>
</comment>
<keyword evidence="3" id="KW-1133">Transmembrane helix</keyword>
<proteinExistence type="predicted"/>
<name>A0A8H5QCV3_GIBSU</name>
<dbReference type="CDD" id="cd12148">
    <property type="entry name" value="fungal_TF_MHR"/>
    <property type="match status" value="1"/>
</dbReference>